<feature type="chain" id="PRO_5012723805" evidence="2">
    <location>
        <begin position="35"/>
        <end position="94"/>
    </location>
</feature>
<name>A0A1J0VVX4_9NOCA</name>
<dbReference type="KEGG" id="nsl:BOX37_22160"/>
<evidence type="ECO:0000256" key="1">
    <source>
        <dbReference type="SAM" id="MobiDB-lite"/>
    </source>
</evidence>
<dbReference type="Proteomes" id="UP000183810">
    <property type="component" value="Chromosome"/>
</dbReference>
<dbReference type="RefSeq" id="WP_071929366.1">
    <property type="nucleotide sequence ID" value="NZ_CP018082.1"/>
</dbReference>
<gene>
    <name evidence="3" type="ORF">BOX37_22160</name>
</gene>
<feature type="signal peptide" evidence="2">
    <location>
        <begin position="1"/>
        <end position="34"/>
    </location>
</feature>
<organism evidence="3 4">
    <name type="scientific">Nocardia mangyaensis</name>
    <dbReference type="NCBI Taxonomy" id="2213200"/>
    <lineage>
        <taxon>Bacteria</taxon>
        <taxon>Bacillati</taxon>
        <taxon>Actinomycetota</taxon>
        <taxon>Actinomycetes</taxon>
        <taxon>Mycobacteriales</taxon>
        <taxon>Nocardiaceae</taxon>
        <taxon>Nocardia</taxon>
    </lineage>
</organism>
<evidence type="ECO:0000313" key="4">
    <source>
        <dbReference type="Proteomes" id="UP000183810"/>
    </source>
</evidence>
<proteinExistence type="predicted"/>
<sequence>MSTKTPARHALARIAMAGTIAAIPLALAVTPAAAQPSTPSATEIRNDMWDRRDCRHYPWNSRNKWDDRCDRWRGHHPSNPSPWRPFLSGSFGSS</sequence>
<protein>
    <submittedName>
        <fullName evidence="3">Uncharacterized protein</fullName>
    </submittedName>
</protein>
<accession>A0A1J0VVX4</accession>
<dbReference type="AlphaFoldDB" id="A0A1J0VVX4"/>
<feature type="region of interest" description="Disordered" evidence="1">
    <location>
        <begin position="72"/>
        <end position="94"/>
    </location>
</feature>
<keyword evidence="4" id="KW-1185">Reference proteome</keyword>
<evidence type="ECO:0000313" key="3">
    <source>
        <dbReference type="EMBL" id="APE36182.1"/>
    </source>
</evidence>
<evidence type="ECO:0000256" key="2">
    <source>
        <dbReference type="SAM" id="SignalP"/>
    </source>
</evidence>
<dbReference type="EMBL" id="CP018082">
    <property type="protein sequence ID" value="APE36182.1"/>
    <property type="molecule type" value="Genomic_DNA"/>
</dbReference>
<reference evidence="3" key="1">
    <citation type="submission" date="2016-11" db="EMBL/GenBank/DDBJ databases">
        <authorList>
            <person name="Jaros S."/>
            <person name="Januszkiewicz K."/>
            <person name="Wedrychowicz H."/>
        </authorList>
    </citation>
    <scope>NUCLEOTIDE SEQUENCE [LARGE SCALE GENOMIC DNA]</scope>
    <source>
        <strain evidence="3">Y48</strain>
    </source>
</reference>
<keyword evidence="2" id="KW-0732">Signal</keyword>